<dbReference type="CDD" id="cd02440">
    <property type="entry name" value="AdoMet_MTases"/>
    <property type="match status" value="1"/>
</dbReference>
<dbReference type="SUPFAM" id="SSF53335">
    <property type="entry name" value="S-adenosyl-L-methionine-dependent methyltransferases"/>
    <property type="match status" value="1"/>
</dbReference>
<comment type="caution">
    <text evidence="2">The sequence shown here is derived from an EMBL/GenBank/DDBJ whole genome shotgun (WGS) entry which is preliminary data.</text>
</comment>
<dbReference type="PANTHER" id="PTHR43591:SF24">
    <property type="entry name" value="2-METHOXY-6-POLYPRENYL-1,4-BENZOQUINOL METHYLASE, MITOCHONDRIAL"/>
    <property type="match status" value="1"/>
</dbReference>
<organism evidence="2 3">
    <name type="scientific">Candidatus Wolfebacteria bacterium CG03_land_8_20_14_0_80_40_12</name>
    <dbReference type="NCBI Taxonomy" id="1975069"/>
    <lineage>
        <taxon>Bacteria</taxon>
        <taxon>Candidatus Wolfeibacteriota</taxon>
    </lineage>
</organism>
<accession>A0A2M7B5G3</accession>
<dbReference type="AlphaFoldDB" id="A0A2M7B5G3"/>
<gene>
    <name evidence="2" type="ORF">COS61_01820</name>
</gene>
<dbReference type="InterPro" id="IPR013216">
    <property type="entry name" value="Methyltransf_11"/>
</dbReference>
<dbReference type="EMBL" id="PEVJ01000044">
    <property type="protein sequence ID" value="PIU98363.1"/>
    <property type="molecule type" value="Genomic_DNA"/>
</dbReference>
<dbReference type="GO" id="GO:0008757">
    <property type="term" value="F:S-adenosylmethionine-dependent methyltransferase activity"/>
    <property type="evidence" value="ECO:0007669"/>
    <property type="project" value="InterPro"/>
</dbReference>
<evidence type="ECO:0000259" key="1">
    <source>
        <dbReference type="Pfam" id="PF08241"/>
    </source>
</evidence>
<protein>
    <submittedName>
        <fullName evidence="2">Methyltransferase type 11</fullName>
    </submittedName>
</protein>
<dbReference type="Proteomes" id="UP000228949">
    <property type="component" value="Unassembled WGS sequence"/>
</dbReference>
<dbReference type="GO" id="GO:0032259">
    <property type="term" value="P:methylation"/>
    <property type="evidence" value="ECO:0007669"/>
    <property type="project" value="UniProtKB-KW"/>
</dbReference>
<proteinExistence type="predicted"/>
<feature type="domain" description="Methyltransferase type 11" evidence="1">
    <location>
        <begin position="77"/>
        <end position="170"/>
    </location>
</feature>
<evidence type="ECO:0000313" key="2">
    <source>
        <dbReference type="EMBL" id="PIU98363.1"/>
    </source>
</evidence>
<keyword evidence="2" id="KW-0808">Transferase</keyword>
<dbReference type="InterPro" id="IPR029063">
    <property type="entry name" value="SAM-dependent_MTases_sf"/>
</dbReference>
<dbReference type="PANTHER" id="PTHR43591">
    <property type="entry name" value="METHYLTRANSFERASE"/>
    <property type="match status" value="1"/>
</dbReference>
<reference evidence="3" key="1">
    <citation type="submission" date="2017-09" db="EMBL/GenBank/DDBJ databases">
        <title>Depth-based differentiation of microbial function through sediment-hosted aquifers and enrichment of novel symbionts in the deep terrestrial subsurface.</title>
        <authorList>
            <person name="Probst A.J."/>
            <person name="Ladd B."/>
            <person name="Jarett J.K."/>
            <person name="Geller-Mcgrath D.E."/>
            <person name="Sieber C.M.K."/>
            <person name="Emerson J.B."/>
            <person name="Anantharaman K."/>
            <person name="Thomas B.C."/>
            <person name="Malmstrom R."/>
            <person name="Stieglmeier M."/>
            <person name="Klingl A."/>
            <person name="Woyke T."/>
            <person name="Ryan C.M."/>
            <person name="Banfield J.F."/>
        </authorList>
    </citation>
    <scope>NUCLEOTIDE SEQUENCE [LARGE SCALE GENOMIC DNA]</scope>
</reference>
<evidence type="ECO:0000313" key="3">
    <source>
        <dbReference type="Proteomes" id="UP000228949"/>
    </source>
</evidence>
<keyword evidence="2" id="KW-0489">Methyltransferase</keyword>
<dbReference type="Gene3D" id="3.40.50.150">
    <property type="entry name" value="Vaccinia Virus protein VP39"/>
    <property type="match status" value="1"/>
</dbReference>
<dbReference type="Pfam" id="PF08241">
    <property type="entry name" value="Methyltransf_11"/>
    <property type="match status" value="1"/>
</dbReference>
<sequence>MAEINLLDVYPNPKRDVEWRFRNLTSEQREMARQFGREFFDGDRLWGYGGYIYDGRWISVVEKFRDYYELTSESNVLDVGCAKGFMLHDFRQVIPGIKVAGIDVSEYAIENAMDDVRPFVQVANAKDLPFPDKSFDLVISINTVHNLEIEECKQAITEIERVKKKNAFLVLDSFRNQREEDRMRKWNITGKTILSVTEWLKVFAEVGYTGDYYWFIP</sequence>
<name>A0A2M7B5G3_9BACT</name>